<sequence>MADRHDMARARRPARANALTRRTADHRAMFRRYRELMRLYARMDLNWLTQDTRSCVICMLSDILSMASSVSSVLLLAVRFGGVGGLSEAETLFMLGFVTMGNGLFSIFFGNFNISNISRRIGRSQLDHMMIQPLALPMQLGTEGFAPFTYSGPLICGLGITGWALSRLGGTLAWWAWPAMALLLVCAVAIMLGMSYLISATAFYRPVSCEEISTVMMDSLGALSRFPLGGVGILVQAALLSVLPAGLLGWFPALIILGKVPLMPGLLLPVAVAASACTLAALAFERGLRHYVKVGSSRYKSIGHRC</sequence>
<proteinExistence type="predicted"/>
<keyword evidence="1" id="KW-1133">Transmembrane helix</keyword>
<reference evidence="2" key="2">
    <citation type="journal article" date="2021" name="PeerJ">
        <title>Extensive microbial diversity within the chicken gut microbiome revealed by metagenomics and culture.</title>
        <authorList>
            <person name="Gilroy R."/>
            <person name="Ravi A."/>
            <person name="Getino M."/>
            <person name="Pursley I."/>
            <person name="Horton D.L."/>
            <person name="Alikhan N.F."/>
            <person name="Baker D."/>
            <person name="Gharbi K."/>
            <person name="Hall N."/>
            <person name="Watson M."/>
            <person name="Adriaenssens E.M."/>
            <person name="Foster-Nyarko E."/>
            <person name="Jarju S."/>
            <person name="Secka A."/>
            <person name="Antonio M."/>
            <person name="Oren A."/>
            <person name="Chaudhuri R.R."/>
            <person name="La Ragione R."/>
            <person name="Hildebrand F."/>
            <person name="Pallen M.J."/>
        </authorList>
    </citation>
    <scope>NUCLEOTIDE SEQUENCE</scope>
    <source>
        <strain evidence="2">ChiSxjej2B14-8506</strain>
    </source>
</reference>
<feature type="transmembrane region" description="Helical" evidence="1">
    <location>
        <begin position="148"/>
        <end position="166"/>
    </location>
</feature>
<protein>
    <submittedName>
        <fullName evidence="2">ABC-2 family transporter protein</fullName>
    </submittedName>
</protein>
<organism evidence="2 3">
    <name type="scientific">Candidatus Fimadaptatus faecigallinarum</name>
    <dbReference type="NCBI Taxonomy" id="2840814"/>
    <lineage>
        <taxon>Bacteria</taxon>
        <taxon>Bacillati</taxon>
        <taxon>Bacillota</taxon>
        <taxon>Clostridia</taxon>
        <taxon>Eubacteriales</taxon>
        <taxon>Candidatus Fimadaptatus</taxon>
    </lineage>
</organism>
<keyword evidence="1" id="KW-0812">Transmembrane</keyword>
<feature type="transmembrane region" description="Helical" evidence="1">
    <location>
        <begin position="263"/>
        <end position="284"/>
    </location>
</feature>
<keyword evidence="1" id="KW-0472">Membrane</keyword>
<accession>A0A9D1S507</accession>
<dbReference type="Pfam" id="PF06182">
    <property type="entry name" value="ABC2_membrane_6"/>
    <property type="match status" value="1"/>
</dbReference>
<dbReference type="EMBL" id="DVNK01000038">
    <property type="protein sequence ID" value="HIU46807.1"/>
    <property type="molecule type" value="Genomic_DNA"/>
</dbReference>
<comment type="caution">
    <text evidence="2">The sequence shown here is derived from an EMBL/GenBank/DDBJ whole genome shotgun (WGS) entry which is preliminary data.</text>
</comment>
<feature type="transmembrane region" description="Helical" evidence="1">
    <location>
        <begin position="55"/>
        <end position="80"/>
    </location>
</feature>
<dbReference type="AlphaFoldDB" id="A0A9D1S507"/>
<feature type="transmembrane region" description="Helical" evidence="1">
    <location>
        <begin position="172"/>
        <end position="198"/>
    </location>
</feature>
<evidence type="ECO:0000313" key="2">
    <source>
        <dbReference type="EMBL" id="HIU46807.1"/>
    </source>
</evidence>
<evidence type="ECO:0000313" key="3">
    <source>
        <dbReference type="Proteomes" id="UP000824123"/>
    </source>
</evidence>
<dbReference type="PANTHER" id="PTHR36833">
    <property type="entry name" value="SLR0610 PROTEIN-RELATED"/>
    <property type="match status" value="1"/>
</dbReference>
<dbReference type="Proteomes" id="UP000824123">
    <property type="component" value="Unassembled WGS sequence"/>
</dbReference>
<gene>
    <name evidence="2" type="ORF">IAC59_06075</name>
</gene>
<feature type="transmembrane region" description="Helical" evidence="1">
    <location>
        <begin position="226"/>
        <end position="251"/>
    </location>
</feature>
<dbReference type="InterPro" id="IPR010390">
    <property type="entry name" value="ABC-2_transporter-like"/>
</dbReference>
<reference evidence="2" key="1">
    <citation type="submission" date="2020-10" db="EMBL/GenBank/DDBJ databases">
        <authorList>
            <person name="Gilroy R."/>
        </authorList>
    </citation>
    <scope>NUCLEOTIDE SEQUENCE</scope>
    <source>
        <strain evidence="2">ChiSxjej2B14-8506</strain>
    </source>
</reference>
<evidence type="ECO:0000256" key="1">
    <source>
        <dbReference type="SAM" id="Phobius"/>
    </source>
</evidence>
<feature type="transmembrane region" description="Helical" evidence="1">
    <location>
        <begin position="92"/>
        <end position="114"/>
    </location>
</feature>
<name>A0A9D1S507_9FIRM</name>
<dbReference type="PANTHER" id="PTHR36833:SF1">
    <property type="entry name" value="INTEGRAL MEMBRANE TRANSPORT PROTEIN"/>
    <property type="match status" value="1"/>
</dbReference>